<keyword evidence="3" id="KW-1003">Cell membrane</keyword>
<dbReference type="CDD" id="cd17321">
    <property type="entry name" value="MFS_MMR_MDR_like"/>
    <property type="match status" value="1"/>
</dbReference>
<gene>
    <name evidence="10" type="ORF">GCM10010389_65430</name>
</gene>
<proteinExistence type="predicted"/>
<dbReference type="EMBL" id="BMWH01000054">
    <property type="protein sequence ID" value="GHA18328.1"/>
    <property type="molecule type" value="Genomic_DNA"/>
</dbReference>
<reference evidence="10" key="1">
    <citation type="journal article" date="2014" name="Int. J. Syst. Evol. Microbiol.">
        <title>Complete genome sequence of Corynebacterium casei LMG S-19264T (=DSM 44701T), isolated from a smear-ripened cheese.</title>
        <authorList>
            <consortium name="US DOE Joint Genome Institute (JGI-PGF)"/>
            <person name="Walter F."/>
            <person name="Albersmeier A."/>
            <person name="Kalinowski J."/>
            <person name="Ruckert C."/>
        </authorList>
    </citation>
    <scope>NUCLEOTIDE SEQUENCE</scope>
    <source>
        <strain evidence="10">JCM 5016</strain>
    </source>
</reference>
<dbReference type="GO" id="GO:0022857">
    <property type="term" value="F:transmembrane transporter activity"/>
    <property type="evidence" value="ECO:0007669"/>
    <property type="project" value="InterPro"/>
</dbReference>
<feature type="transmembrane region" description="Helical" evidence="8">
    <location>
        <begin position="346"/>
        <end position="364"/>
    </location>
</feature>
<dbReference type="PANTHER" id="PTHR42718">
    <property type="entry name" value="MAJOR FACILITATOR SUPERFAMILY MULTIDRUG TRANSPORTER MFSC"/>
    <property type="match status" value="1"/>
</dbReference>
<feature type="transmembrane region" description="Helical" evidence="8">
    <location>
        <begin position="212"/>
        <end position="233"/>
    </location>
</feature>
<sequence>MKPSTHATAVAPDPASRSWDAGRWGLLLVLAGNMLIDSLEVSTAMVALPSIGRDLDLPLTVLQGVVTGFALGFGALLLFGARVVERLGRRRVYLSALLGFAAASVAGGLAGGPVLLIACRVVKGFCAALTAPTGLTIVTTAFPEGRARSRAVSVYASVGACGFTGGLVLSGLLTGSDWRWTFLFPAPVVLVLFVFGLRLIPAGEPGAAARPCDLAGAAALTGCLAALVTGVVQVPGHGWGSPLAVGAFAAAAALLGVFLLVERTAADPLFRPGLLARPDLARAVLGAVALNGSYLGLLLVATFHLQVTEGWSPARTAFALLPASLPLAVTAPLSGRLIERFGTRRLIALGAPAPVLGHLLYLRALTPHPAYATDVLPTMLLIGAGFALGFTALNVQAASAVPAADRAAATGHYQTAVQTAAVLAPALVAALLAAHGAPDAPAAGYRPAVWLVVALGALGPVAALARPVRRSAAGRAAEPGPTARP</sequence>
<dbReference type="PROSITE" id="PS00216">
    <property type="entry name" value="SUGAR_TRANSPORT_1"/>
    <property type="match status" value="1"/>
</dbReference>
<comment type="subcellular location">
    <subcellularLocation>
        <location evidence="1">Cell membrane</location>
        <topology evidence="1">Multi-pass membrane protein</topology>
    </subcellularLocation>
</comment>
<feature type="transmembrane region" description="Helical" evidence="8">
    <location>
        <begin position="122"/>
        <end position="142"/>
    </location>
</feature>
<keyword evidence="6 8" id="KW-0472">Membrane</keyword>
<dbReference type="Gene3D" id="1.20.1250.20">
    <property type="entry name" value="MFS general substrate transporter like domains"/>
    <property type="match status" value="1"/>
</dbReference>
<dbReference type="InterPro" id="IPR020846">
    <property type="entry name" value="MFS_dom"/>
</dbReference>
<evidence type="ECO:0000256" key="3">
    <source>
        <dbReference type="ARBA" id="ARBA00022475"/>
    </source>
</evidence>
<dbReference type="SUPFAM" id="SSF103473">
    <property type="entry name" value="MFS general substrate transporter"/>
    <property type="match status" value="2"/>
</dbReference>
<comment type="caution">
    <text evidence="10">The sequence shown here is derived from an EMBL/GenBank/DDBJ whole genome shotgun (WGS) entry which is preliminary data.</text>
</comment>
<feature type="transmembrane region" description="Helical" evidence="8">
    <location>
        <begin position="92"/>
        <end position="116"/>
    </location>
</feature>
<keyword evidence="7" id="KW-0046">Antibiotic resistance</keyword>
<evidence type="ECO:0000313" key="10">
    <source>
        <dbReference type="EMBL" id="GHA18328.1"/>
    </source>
</evidence>
<dbReference type="Gene3D" id="1.20.1720.10">
    <property type="entry name" value="Multidrug resistance protein D"/>
    <property type="match status" value="1"/>
</dbReference>
<reference evidence="10" key="2">
    <citation type="submission" date="2020-09" db="EMBL/GenBank/DDBJ databases">
        <authorList>
            <person name="Sun Q."/>
            <person name="Ohkuma M."/>
        </authorList>
    </citation>
    <scope>NUCLEOTIDE SEQUENCE</scope>
    <source>
        <strain evidence="10">JCM 5016</strain>
    </source>
</reference>
<evidence type="ECO:0000256" key="6">
    <source>
        <dbReference type="ARBA" id="ARBA00023136"/>
    </source>
</evidence>
<dbReference type="Proteomes" id="UP000623010">
    <property type="component" value="Unassembled WGS sequence"/>
</dbReference>
<dbReference type="RefSeq" id="WP_229880198.1">
    <property type="nucleotide sequence ID" value="NZ_BMWH01000054.1"/>
</dbReference>
<dbReference type="PROSITE" id="PS50850">
    <property type="entry name" value="MFS"/>
    <property type="match status" value="1"/>
</dbReference>
<evidence type="ECO:0000313" key="11">
    <source>
        <dbReference type="Proteomes" id="UP000623010"/>
    </source>
</evidence>
<feature type="transmembrane region" description="Helical" evidence="8">
    <location>
        <begin position="448"/>
        <end position="465"/>
    </location>
</feature>
<accession>A0A918S278</accession>
<feature type="transmembrane region" description="Helical" evidence="8">
    <location>
        <begin position="239"/>
        <end position="261"/>
    </location>
</feature>
<feature type="transmembrane region" description="Helical" evidence="8">
    <location>
        <begin position="416"/>
        <end position="436"/>
    </location>
</feature>
<dbReference type="InterPro" id="IPR011701">
    <property type="entry name" value="MFS"/>
</dbReference>
<evidence type="ECO:0000259" key="9">
    <source>
        <dbReference type="PROSITE" id="PS50850"/>
    </source>
</evidence>
<evidence type="ECO:0000256" key="2">
    <source>
        <dbReference type="ARBA" id="ARBA00022448"/>
    </source>
</evidence>
<keyword evidence="4 8" id="KW-0812">Transmembrane</keyword>
<evidence type="ECO:0000256" key="4">
    <source>
        <dbReference type="ARBA" id="ARBA00022692"/>
    </source>
</evidence>
<dbReference type="GO" id="GO:0046677">
    <property type="term" value="P:response to antibiotic"/>
    <property type="evidence" value="ECO:0007669"/>
    <property type="project" value="UniProtKB-KW"/>
</dbReference>
<evidence type="ECO:0000256" key="5">
    <source>
        <dbReference type="ARBA" id="ARBA00022989"/>
    </source>
</evidence>
<dbReference type="InterPro" id="IPR036259">
    <property type="entry name" value="MFS_trans_sf"/>
</dbReference>
<evidence type="ECO:0000256" key="7">
    <source>
        <dbReference type="ARBA" id="ARBA00023251"/>
    </source>
</evidence>
<keyword evidence="5 8" id="KW-1133">Transmembrane helix</keyword>
<dbReference type="InterPro" id="IPR005829">
    <property type="entry name" value="Sugar_transporter_CS"/>
</dbReference>
<protein>
    <submittedName>
        <fullName evidence="10">MFS transporter</fullName>
    </submittedName>
</protein>
<feature type="transmembrane region" description="Helical" evidence="8">
    <location>
        <begin position="26"/>
        <end position="48"/>
    </location>
</feature>
<feature type="transmembrane region" description="Helical" evidence="8">
    <location>
        <begin position="180"/>
        <end position="200"/>
    </location>
</feature>
<feature type="domain" description="Major facilitator superfamily (MFS) profile" evidence="9">
    <location>
        <begin position="26"/>
        <end position="471"/>
    </location>
</feature>
<evidence type="ECO:0000256" key="1">
    <source>
        <dbReference type="ARBA" id="ARBA00004651"/>
    </source>
</evidence>
<dbReference type="Pfam" id="PF07690">
    <property type="entry name" value="MFS_1"/>
    <property type="match status" value="1"/>
</dbReference>
<feature type="transmembrane region" description="Helical" evidence="8">
    <location>
        <begin position="282"/>
        <end position="305"/>
    </location>
</feature>
<dbReference type="AlphaFoldDB" id="A0A918S278"/>
<dbReference type="GO" id="GO:0005886">
    <property type="term" value="C:plasma membrane"/>
    <property type="evidence" value="ECO:0007669"/>
    <property type="project" value="UniProtKB-SubCell"/>
</dbReference>
<feature type="transmembrane region" description="Helical" evidence="8">
    <location>
        <begin position="317"/>
        <end position="334"/>
    </location>
</feature>
<feature type="transmembrane region" description="Helical" evidence="8">
    <location>
        <begin position="376"/>
        <end position="395"/>
    </location>
</feature>
<feature type="transmembrane region" description="Helical" evidence="8">
    <location>
        <begin position="60"/>
        <end position="80"/>
    </location>
</feature>
<evidence type="ECO:0000256" key="8">
    <source>
        <dbReference type="SAM" id="Phobius"/>
    </source>
</evidence>
<dbReference type="PANTHER" id="PTHR42718:SF46">
    <property type="entry name" value="BLR6921 PROTEIN"/>
    <property type="match status" value="1"/>
</dbReference>
<name>A0A918S278_9ACTN</name>
<keyword evidence="2" id="KW-0813">Transport</keyword>
<organism evidence="10 11">
    <name type="scientific">Streptomyces echinoruber</name>
    <dbReference type="NCBI Taxonomy" id="68898"/>
    <lineage>
        <taxon>Bacteria</taxon>
        <taxon>Bacillati</taxon>
        <taxon>Actinomycetota</taxon>
        <taxon>Actinomycetes</taxon>
        <taxon>Kitasatosporales</taxon>
        <taxon>Streptomycetaceae</taxon>
        <taxon>Streptomyces</taxon>
    </lineage>
</organism>
<feature type="transmembrane region" description="Helical" evidence="8">
    <location>
        <begin position="154"/>
        <end position="174"/>
    </location>
</feature>
<keyword evidence="11" id="KW-1185">Reference proteome</keyword>